<dbReference type="InterPro" id="IPR000719">
    <property type="entry name" value="Prot_kinase_dom"/>
</dbReference>
<dbReference type="Proteomes" id="UP000813461">
    <property type="component" value="Unassembled WGS sequence"/>
</dbReference>
<proteinExistence type="predicted"/>
<dbReference type="CDD" id="cd00180">
    <property type="entry name" value="PKc"/>
    <property type="match status" value="1"/>
</dbReference>
<dbReference type="Gene3D" id="3.30.200.20">
    <property type="entry name" value="Phosphorylase Kinase, domain 1"/>
    <property type="match status" value="1"/>
</dbReference>
<dbReference type="PROSITE" id="PS50011">
    <property type="entry name" value="PROTEIN_KINASE_DOM"/>
    <property type="match status" value="1"/>
</dbReference>
<dbReference type="Pfam" id="PF00069">
    <property type="entry name" value="Pkinase"/>
    <property type="match status" value="1"/>
</dbReference>
<gene>
    <name evidence="3" type="ORF">FB567DRAFT_629366</name>
</gene>
<evidence type="ECO:0000313" key="4">
    <source>
        <dbReference type="Proteomes" id="UP000813461"/>
    </source>
</evidence>
<feature type="region of interest" description="Disordered" evidence="1">
    <location>
        <begin position="1324"/>
        <end position="1392"/>
    </location>
</feature>
<dbReference type="SUPFAM" id="SSF56112">
    <property type="entry name" value="Protein kinase-like (PK-like)"/>
    <property type="match status" value="1"/>
</dbReference>
<dbReference type="PANTHER" id="PTHR44167">
    <property type="entry name" value="OVARIAN-SPECIFIC SERINE/THREONINE-PROTEIN KINASE LOK-RELATED"/>
    <property type="match status" value="1"/>
</dbReference>
<organism evidence="3 4">
    <name type="scientific">Paraphoma chrysanthemicola</name>
    <dbReference type="NCBI Taxonomy" id="798071"/>
    <lineage>
        <taxon>Eukaryota</taxon>
        <taxon>Fungi</taxon>
        <taxon>Dikarya</taxon>
        <taxon>Ascomycota</taxon>
        <taxon>Pezizomycotina</taxon>
        <taxon>Dothideomycetes</taxon>
        <taxon>Pleosporomycetidae</taxon>
        <taxon>Pleosporales</taxon>
        <taxon>Pleosporineae</taxon>
        <taxon>Phaeosphaeriaceae</taxon>
        <taxon>Paraphoma</taxon>
    </lineage>
</organism>
<reference evidence="3" key="1">
    <citation type="journal article" date="2021" name="Nat. Commun.">
        <title>Genetic determinants of endophytism in the Arabidopsis root mycobiome.</title>
        <authorList>
            <person name="Mesny F."/>
            <person name="Miyauchi S."/>
            <person name="Thiergart T."/>
            <person name="Pickel B."/>
            <person name="Atanasova L."/>
            <person name="Karlsson M."/>
            <person name="Huettel B."/>
            <person name="Barry K.W."/>
            <person name="Haridas S."/>
            <person name="Chen C."/>
            <person name="Bauer D."/>
            <person name="Andreopoulos W."/>
            <person name="Pangilinan J."/>
            <person name="LaButti K."/>
            <person name="Riley R."/>
            <person name="Lipzen A."/>
            <person name="Clum A."/>
            <person name="Drula E."/>
            <person name="Henrissat B."/>
            <person name="Kohler A."/>
            <person name="Grigoriev I.V."/>
            <person name="Martin F.M."/>
            <person name="Hacquard S."/>
        </authorList>
    </citation>
    <scope>NUCLEOTIDE SEQUENCE</scope>
    <source>
        <strain evidence="3">MPI-SDFR-AT-0120</strain>
    </source>
</reference>
<dbReference type="GO" id="GO:0005634">
    <property type="term" value="C:nucleus"/>
    <property type="evidence" value="ECO:0007669"/>
    <property type="project" value="TreeGrafter"/>
</dbReference>
<feature type="domain" description="Protein kinase" evidence="2">
    <location>
        <begin position="51"/>
        <end position="333"/>
    </location>
</feature>
<dbReference type="PANTHER" id="PTHR44167:SF30">
    <property type="entry name" value="PHOSPHORYLASE KINASE"/>
    <property type="match status" value="1"/>
</dbReference>
<protein>
    <recommendedName>
        <fullName evidence="2">Protein kinase domain-containing protein</fullName>
    </recommendedName>
</protein>
<keyword evidence="4" id="KW-1185">Reference proteome</keyword>
<dbReference type="EMBL" id="JAGMVJ010000011">
    <property type="protein sequence ID" value="KAH7086273.1"/>
    <property type="molecule type" value="Genomic_DNA"/>
</dbReference>
<dbReference type="OrthoDB" id="1577640at2759"/>
<feature type="compositionally biased region" description="Low complexity" evidence="1">
    <location>
        <begin position="1325"/>
        <end position="1362"/>
    </location>
</feature>
<evidence type="ECO:0000259" key="2">
    <source>
        <dbReference type="PROSITE" id="PS50011"/>
    </source>
</evidence>
<evidence type="ECO:0000313" key="3">
    <source>
        <dbReference type="EMBL" id="KAH7086273.1"/>
    </source>
</evidence>
<dbReference type="GO" id="GO:0044773">
    <property type="term" value="P:mitotic DNA damage checkpoint signaling"/>
    <property type="evidence" value="ECO:0007669"/>
    <property type="project" value="TreeGrafter"/>
</dbReference>
<dbReference type="GO" id="GO:0004674">
    <property type="term" value="F:protein serine/threonine kinase activity"/>
    <property type="evidence" value="ECO:0007669"/>
    <property type="project" value="TreeGrafter"/>
</dbReference>
<accession>A0A8K0VX50</accession>
<comment type="caution">
    <text evidence="3">The sequence shown here is derived from an EMBL/GenBank/DDBJ whole genome shotgun (WGS) entry which is preliminary data.</text>
</comment>
<evidence type="ECO:0000256" key="1">
    <source>
        <dbReference type="SAM" id="MobiDB-lite"/>
    </source>
</evidence>
<name>A0A8K0VX50_9PLEO</name>
<sequence length="1392" mass="154947">MSLISTGKVAAPDEAQDLRGMFTLSRDLLVDWTGTGRGFHVDFEDGEAVPLPKGRVLGRGSSVDVYETTVQGVNLAWKSIRLGYTRKEHFEKSSLRAEVRILKKVSHIHIVQLVGSYASRPEIGLLLYPVAVYNLRNFLFDLEHQHASDEINASLETRGFLRDSHTRSKATLAVSRIGCITSAVAYLHRSGIRHNDLNPSHILLSPGGVWLTGFGNATDSSTETDSSTDAWRQTRKYSAPEVAELRFRGRAADIFSLGCVFLEILVLHHTGSQLRFPSTSSSSAFQANLDILDYWLTGLDETALLEEAIHQMLSAEPEMRPTADDLLLKFSTFETTVSEKIAVFNSCCRPSLPSYEQRSLQLESSYAKDREVLMDIKSQPSTSIVDAAENSAELYTWRHATTDDPTYTQTSEVIDLYQTDALPRYSKGSNVEDVDWDHVKVFVSKLIQEVTMKDSTADISNIWQDDLRNILRTFAGRLHEESTKPFQWQVSATLYERVDTVIDILTDIYKAQINADTANEKLVKHGQPPHPSSQSHDEMAIWISEVEPSPHSWAQEGSVYPPGKTTSPSMQTGDAFICQSTAYRWLLSCIRERSQTSRIATKARDAIGEDILQALITNCTRKMSKEGSMPECSIVFKVFWSPRGYIEDLGLLSALPPESICDHIMCLTGTLYAAQAMTVSDYVHQTWPVTGHRILSLLAELISGNVGQESSYIDLKTVGVQFTAEVKYPGWYYITATGGPFHVSEAAEQVAWLTATLRPSHASDNVTLVTPSIETLKVLRPYKELPEIQGTCRIVINSQQGSGSIIDTHGTCWTKLFSRAVLVGGYPIIHRVTTTPGLQTSLKIMASLARSSQVVRYDDRIVIKGFSSLLIVKRLVNNTFLWHAHQSEVEEERISFFDPQVVTTGEGREQLPPLRALENAVHIVGWCSKATDFCGNRTAYYDVTGSSVSQTPASTYIDRLYIEAGMYCIGGITMRPNQHEKPTKLIRHTDYFQYLDWVSKQPVAFYDTCDHRAWLIDGASALLHLARISLYKDQNDPERSFHWTYENDKLKDTWPGCPGRLAAKKSLMDWDNLSLPVYQSAQCLREGKTVKEFSTFQDRVFGILLRLETLIDCLIYLASKDGFAITQTMDKSKGLIGFDVFDIIAPDGPVKSRTAPFQIYGDGWVDLLPAIKTLTIFGQNFGELIRPNNPDSICTQWRSIPKGQNYLVSTVSTLKKLHEVQGWRQATLSNSDQLTSTLSWKSPTRPFEPCKCISDSNICEHIDPVQYVVSESSLRNRNLKNASPVDLHTLDSEGAVVFANLTLSGKKAPMVKQKVTQAQASNVNLAPSNSGSGSLSTSASLTAGSSTVQSAASTNTTQSTASPMSSNAQGGVIREESRLKKWKEKVVERLKR</sequence>
<dbReference type="GO" id="GO:0005524">
    <property type="term" value="F:ATP binding"/>
    <property type="evidence" value="ECO:0007669"/>
    <property type="project" value="InterPro"/>
</dbReference>
<feature type="compositionally biased region" description="Basic and acidic residues" evidence="1">
    <location>
        <begin position="1373"/>
        <end position="1392"/>
    </location>
</feature>
<dbReference type="Gene3D" id="1.10.510.10">
    <property type="entry name" value="Transferase(Phosphotransferase) domain 1"/>
    <property type="match status" value="1"/>
</dbReference>
<dbReference type="InterPro" id="IPR011009">
    <property type="entry name" value="Kinase-like_dom_sf"/>
</dbReference>